<keyword evidence="1" id="KW-0805">Transcription regulation</keyword>
<comment type="caution">
    <text evidence="5">The sequence shown here is derived from an EMBL/GenBank/DDBJ whole genome shotgun (WGS) entry which is preliminary data.</text>
</comment>
<accession>A0A1G2C9W0</accession>
<feature type="domain" description="HTH arsR-type" evidence="4">
    <location>
        <begin position="4"/>
        <end position="95"/>
    </location>
</feature>
<dbReference type="InterPro" id="IPR011991">
    <property type="entry name" value="ArsR-like_HTH"/>
</dbReference>
<protein>
    <recommendedName>
        <fullName evidence="4">HTH arsR-type domain-containing protein</fullName>
    </recommendedName>
</protein>
<name>A0A1G2C9W0_9BACT</name>
<dbReference type="PROSITE" id="PS50987">
    <property type="entry name" value="HTH_ARSR_2"/>
    <property type="match status" value="1"/>
</dbReference>
<dbReference type="NCBIfam" id="NF033788">
    <property type="entry name" value="HTH_metalloreg"/>
    <property type="match status" value="1"/>
</dbReference>
<evidence type="ECO:0000313" key="5">
    <source>
        <dbReference type="EMBL" id="OGY98173.1"/>
    </source>
</evidence>
<evidence type="ECO:0000256" key="3">
    <source>
        <dbReference type="ARBA" id="ARBA00023163"/>
    </source>
</evidence>
<dbReference type="AlphaFoldDB" id="A0A1G2C9W0"/>
<keyword evidence="2" id="KW-0238">DNA-binding</keyword>
<dbReference type="InterPro" id="IPR001845">
    <property type="entry name" value="HTH_ArsR_DNA-bd_dom"/>
</dbReference>
<proteinExistence type="predicted"/>
<dbReference type="Gene3D" id="1.10.10.10">
    <property type="entry name" value="Winged helix-like DNA-binding domain superfamily/Winged helix DNA-binding domain"/>
    <property type="match status" value="1"/>
</dbReference>
<dbReference type="PRINTS" id="PR00778">
    <property type="entry name" value="HTHARSR"/>
</dbReference>
<gene>
    <name evidence="5" type="ORF">A2855_03100</name>
</gene>
<evidence type="ECO:0000259" key="4">
    <source>
        <dbReference type="PROSITE" id="PS50987"/>
    </source>
</evidence>
<dbReference type="CDD" id="cd00090">
    <property type="entry name" value="HTH_ARSR"/>
    <property type="match status" value="1"/>
</dbReference>
<evidence type="ECO:0000256" key="2">
    <source>
        <dbReference type="ARBA" id="ARBA00023125"/>
    </source>
</evidence>
<dbReference type="InterPro" id="IPR036388">
    <property type="entry name" value="WH-like_DNA-bd_sf"/>
</dbReference>
<dbReference type="STRING" id="1798647.A2855_03100"/>
<dbReference type="PANTHER" id="PTHR33154:SF33">
    <property type="entry name" value="TRANSCRIPTIONAL REPRESSOR SDPR"/>
    <property type="match status" value="1"/>
</dbReference>
<dbReference type="PANTHER" id="PTHR33154">
    <property type="entry name" value="TRANSCRIPTIONAL REGULATOR, ARSR FAMILY"/>
    <property type="match status" value="1"/>
</dbReference>
<organism evidence="5 6">
    <name type="scientific">Candidatus Liptonbacteria bacterium RIFCSPHIGHO2_01_FULL_57_28</name>
    <dbReference type="NCBI Taxonomy" id="1798647"/>
    <lineage>
        <taxon>Bacteria</taxon>
        <taxon>Candidatus Liptoniibacteriota</taxon>
    </lineage>
</organism>
<evidence type="ECO:0000256" key="1">
    <source>
        <dbReference type="ARBA" id="ARBA00023015"/>
    </source>
</evidence>
<dbReference type="Pfam" id="PF12840">
    <property type="entry name" value="HTH_20"/>
    <property type="match status" value="1"/>
</dbReference>
<reference evidence="5 6" key="1">
    <citation type="journal article" date="2016" name="Nat. Commun.">
        <title>Thousands of microbial genomes shed light on interconnected biogeochemical processes in an aquifer system.</title>
        <authorList>
            <person name="Anantharaman K."/>
            <person name="Brown C.T."/>
            <person name="Hug L.A."/>
            <person name="Sharon I."/>
            <person name="Castelle C.J."/>
            <person name="Probst A.J."/>
            <person name="Thomas B.C."/>
            <person name="Singh A."/>
            <person name="Wilkins M.J."/>
            <person name="Karaoz U."/>
            <person name="Brodie E.L."/>
            <person name="Williams K.H."/>
            <person name="Hubbard S.S."/>
            <person name="Banfield J.F."/>
        </authorList>
    </citation>
    <scope>NUCLEOTIDE SEQUENCE [LARGE SCALE GENOMIC DNA]</scope>
</reference>
<sequence length="95" mass="10479">MAKANVKNAESLARQLRAAGDATRLRILRTISARSSRSRICVSEVAAKLGLGIAIVSHHMRTLARGGLVSPERHGKRICYLLNDSKLIKLIRTYK</sequence>
<dbReference type="Proteomes" id="UP000179059">
    <property type="component" value="Unassembled WGS sequence"/>
</dbReference>
<evidence type="ECO:0000313" key="6">
    <source>
        <dbReference type="Proteomes" id="UP000179059"/>
    </source>
</evidence>
<dbReference type="InterPro" id="IPR051081">
    <property type="entry name" value="HTH_MetalResp_TranReg"/>
</dbReference>
<dbReference type="EMBL" id="MHKX01000014">
    <property type="protein sequence ID" value="OGY98173.1"/>
    <property type="molecule type" value="Genomic_DNA"/>
</dbReference>
<dbReference type="GO" id="GO:0003700">
    <property type="term" value="F:DNA-binding transcription factor activity"/>
    <property type="evidence" value="ECO:0007669"/>
    <property type="project" value="InterPro"/>
</dbReference>
<dbReference type="InterPro" id="IPR036390">
    <property type="entry name" value="WH_DNA-bd_sf"/>
</dbReference>
<dbReference type="SUPFAM" id="SSF46785">
    <property type="entry name" value="Winged helix' DNA-binding domain"/>
    <property type="match status" value="1"/>
</dbReference>
<keyword evidence="3" id="KW-0804">Transcription</keyword>
<dbReference type="SMART" id="SM00418">
    <property type="entry name" value="HTH_ARSR"/>
    <property type="match status" value="1"/>
</dbReference>
<dbReference type="GO" id="GO:0003677">
    <property type="term" value="F:DNA binding"/>
    <property type="evidence" value="ECO:0007669"/>
    <property type="project" value="UniProtKB-KW"/>
</dbReference>